<evidence type="ECO:0000256" key="13">
    <source>
        <dbReference type="SAM" id="Phobius"/>
    </source>
</evidence>
<evidence type="ECO:0000256" key="10">
    <source>
        <dbReference type="ARBA" id="ARBA00023004"/>
    </source>
</evidence>
<keyword evidence="9 13" id="KW-1133">Transmembrane helix</keyword>
<dbReference type="Proteomes" id="UP000241010">
    <property type="component" value="Unassembled WGS sequence"/>
</dbReference>
<keyword evidence="5" id="KW-0349">Heme</keyword>
<evidence type="ECO:0000256" key="6">
    <source>
        <dbReference type="ARBA" id="ARBA00022692"/>
    </source>
</evidence>
<feature type="domain" description="Lipid/polyisoprenoid-binding YceI-like" evidence="14">
    <location>
        <begin position="236"/>
        <end position="391"/>
    </location>
</feature>
<dbReference type="SUPFAM" id="SSF101874">
    <property type="entry name" value="YceI-like"/>
    <property type="match status" value="1"/>
</dbReference>
<evidence type="ECO:0000256" key="5">
    <source>
        <dbReference type="ARBA" id="ARBA00022617"/>
    </source>
</evidence>
<dbReference type="Pfam" id="PF01292">
    <property type="entry name" value="Ni_hydr_CYTB"/>
    <property type="match status" value="1"/>
</dbReference>
<feature type="transmembrane region" description="Helical" evidence="13">
    <location>
        <begin position="199"/>
        <end position="220"/>
    </location>
</feature>
<dbReference type="InterPro" id="IPR036761">
    <property type="entry name" value="TTHA0802/YceI-like_sf"/>
</dbReference>
<evidence type="ECO:0000256" key="4">
    <source>
        <dbReference type="ARBA" id="ARBA00022475"/>
    </source>
</evidence>
<dbReference type="InterPro" id="IPR016174">
    <property type="entry name" value="Di-haem_cyt_TM"/>
</dbReference>
<evidence type="ECO:0000256" key="3">
    <source>
        <dbReference type="ARBA" id="ARBA00022448"/>
    </source>
</evidence>
<name>A0A2T4JVR5_9RHOB</name>
<dbReference type="Gene3D" id="1.20.950.20">
    <property type="entry name" value="Transmembrane di-heme cytochromes, Chain C"/>
    <property type="match status" value="1"/>
</dbReference>
<protein>
    <submittedName>
        <fullName evidence="15">Cytochrome</fullName>
    </submittedName>
</protein>
<dbReference type="GO" id="GO:0005886">
    <property type="term" value="C:plasma membrane"/>
    <property type="evidence" value="ECO:0007669"/>
    <property type="project" value="UniProtKB-SubCell"/>
</dbReference>
<comment type="caution">
    <text evidence="15">The sequence shown here is derived from an EMBL/GenBank/DDBJ whole genome shotgun (WGS) entry which is preliminary data.</text>
</comment>
<proteinExistence type="inferred from homology"/>
<dbReference type="Pfam" id="PF04264">
    <property type="entry name" value="YceI"/>
    <property type="match status" value="1"/>
</dbReference>
<keyword evidence="11 13" id="KW-0472">Membrane</keyword>
<organism evidence="15 16">
    <name type="scientific">Cereibacter changlensis JA139</name>
    <dbReference type="NCBI Taxonomy" id="1188249"/>
    <lineage>
        <taxon>Bacteria</taxon>
        <taxon>Pseudomonadati</taxon>
        <taxon>Pseudomonadota</taxon>
        <taxon>Alphaproteobacteria</taxon>
        <taxon>Rhodobacterales</taxon>
        <taxon>Paracoccaceae</taxon>
        <taxon>Cereibacter</taxon>
    </lineage>
</organism>
<feature type="transmembrane region" description="Helical" evidence="13">
    <location>
        <begin position="142"/>
        <end position="166"/>
    </location>
</feature>
<dbReference type="SUPFAM" id="SSF81342">
    <property type="entry name" value="Transmembrane di-heme cytochromes"/>
    <property type="match status" value="1"/>
</dbReference>
<evidence type="ECO:0000313" key="15">
    <source>
        <dbReference type="EMBL" id="PTE21994.1"/>
    </source>
</evidence>
<dbReference type="PANTHER" id="PTHR30529">
    <property type="entry name" value="CYTOCHROME B561"/>
    <property type="match status" value="1"/>
</dbReference>
<accession>A0A2T4JVR5</accession>
<keyword evidence="16" id="KW-1185">Reference proteome</keyword>
<dbReference type="GO" id="GO:0022904">
    <property type="term" value="P:respiratory electron transport chain"/>
    <property type="evidence" value="ECO:0007669"/>
    <property type="project" value="InterPro"/>
</dbReference>
<feature type="transmembrane region" description="Helical" evidence="13">
    <location>
        <begin position="96"/>
        <end position="114"/>
    </location>
</feature>
<sequence>MPLSNTSRSYGGVARALHWLTALLILSAIPLGWIANRLPYDSAEALAEKAQLFSLHKSLGVAAFAVALARILWALTQPRPAPLHPERRLETALAETVHWLLYLSLLLVPLAGWVHHAATSGFAPILWPFGQDLPFVPKSETVAGIAAAAHWLFARLLILSLVLHIAGALKHHLIDRDSVLRRMTRGEAAPEGPVAPHRVAPALAALAVYALGAGIAVALVPPKTEAQPALAAVTSDWVVTEGELGFTVRQMGAEVEGSFADWTAAIRFDETPVEGKNGEVTVTIATGSLTLGSVTEQAKAPEFFDSAAQPTASFTAEIRPEGEAYVAEGALTLRGVTVPVTLPFTLELDGDTAKMAGGTTLDRRDFGMGASYADEASVGFAVEVDVALTATREE</sequence>
<evidence type="ECO:0000256" key="9">
    <source>
        <dbReference type="ARBA" id="ARBA00022989"/>
    </source>
</evidence>
<comment type="similarity">
    <text evidence="12">Belongs to the cytochrome b561 family.</text>
</comment>
<evidence type="ECO:0000256" key="7">
    <source>
        <dbReference type="ARBA" id="ARBA00022723"/>
    </source>
</evidence>
<reference evidence="15 16" key="1">
    <citation type="submission" date="2018-03" db="EMBL/GenBank/DDBJ databases">
        <title>Cereibacter changlensis.</title>
        <authorList>
            <person name="Meyer T.E."/>
            <person name="Miller S."/>
            <person name="Lodha T."/>
            <person name="Gandham S."/>
            <person name="Chintalapati S."/>
            <person name="Chintalapati V.R."/>
        </authorList>
    </citation>
    <scope>NUCLEOTIDE SEQUENCE [LARGE SCALE GENOMIC DNA]</scope>
    <source>
        <strain evidence="15 16">JA139</strain>
    </source>
</reference>
<keyword evidence="10" id="KW-0408">Iron</keyword>
<dbReference type="InterPro" id="IPR052168">
    <property type="entry name" value="Cytochrome_b561_oxidase"/>
</dbReference>
<dbReference type="Gene3D" id="2.40.128.110">
    <property type="entry name" value="Lipid/polyisoprenoid-binding, YceI-like"/>
    <property type="match status" value="1"/>
</dbReference>
<dbReference type="InterPro" id="IPR011577">
    <property type="entry name" value="Cyt_b561_bac/Ni-Hgenase"/>
</dbReference>
<dbReference type="GO" id="GO:0009055">
    <property type="term" value="F:electron transfer activity"/>
    <property type="evidence" value="ECO:0007669"/>
    <property type="project" value="InterPro"/>
</dbReference>
<dbReference type="EMBL" id="PZKG01000032">
    <property type="protein sequence ID" value="PTE21994.1"/>
    <property type="molecule type" value="Genomic_DNA"/>
</dbReference>
<comment type="subcellular location">
    <subcellularLocation>
        <location evidence="2">Cell membrane</location>
        <topology evidence="2">Multi-pass membrane protein</topology>
    </subcellularLocation>
</comment>
<evidence type="ECO:0000256" key="2">
    <source>
        <dbReference type="ARBA" id="ARBA00004651"/>
    </source>
</evidence>
<dbReference type="GO" id="GO:0046872">
    <property type="term" value="F:metal ion binding"/>
    <property type="evidence" value="ECO:0007669"/>
    <property type="project" value="UniProtKB-KW"/>
</dbReference>
<feature type="transmembrane region" description="Helical" evidence="13">
    <location>
        <begin position="55"/>
        <end position="75"/>
    </location>
</feature>
<dbReference type="AlphaFoldDB" id="A0A2T4JVR5"/>
<evidence type="ECO:0000256" key="8">
    <source>
        <dbReference type="ARBA" id="ARBA00022982"/>
    </source>
</evidence>
<dbReference type="SMART" id="SM00867">
    <property type="entry name" value="YceI"/>
    <property type="match status" value="1"/>
</dbReference>
<feature type="transmembrane region" description="Helical" evidence="13">
    <location>
        <begin position="12"/>
        <end position="35"/>
    </location>
</feature>
<evidence type="ECO:0000259" key="14">
    <source>
        <dbReference type="SMART" id="SM00867"/>
    </source>
</evidence>
<dbReference type="PANTHER" id="PTHR30529:SF1">
    <property type="entry name" value="CYTOCHROME B561 HOMOLOG 2"/>
    <property type="match status" value="1"/>
</dbReference>
<dbReference type="OrthoDB" id="1247465at2"/>
<keyword evidence="4" id="KW-1003">Cell membrane</keyword>
<comment type="cofactor">
    <cofactor evidence="1">
        <name>heme b</name>
        <dbReference type="ChEBI" id="CHEBI:60344"/>
    </cofactor>
</comment>
<evidence type="ECO:0000256" key="12">
    <source>
        <dbReference type="ARBA" id="ARBA00037975"/>
    </source>
</evidence>
<keyword evidence="3" id="KW-0813">Transport</keyword>
<keyword evidence="7" id="KW-0479">Metal-binding</keyword>
<keyword evidence="8" id="KW-0249">Electron transport</keyword>
<evidence type="ECO:0000256" key="11">
    <source>
        <dbReference type="ARBA" id="ARBA00023136"/>
    </source>
</evidence>
<keyword evidence="6 13" id="KW-0812">Transmembrane</keyword>
<dbReference type="RefSeq" id="WP_107663637.1">
    <property type="nucleotide sequence ID" value="NZ_PZKG01000032.1"/>
</dbReference>
<dbReference type="GO" id="GO:0020037">
    <property type="term" value="F:heme binding"/>
    <property type="evidence" value="ECO:0007669"/>
    <property type="project" value="TreeGrafter"/>
</dbReference>
<evidence type="ECO:0000313" key="16">
    <source>
        <dbReference type="Proteomes" id="UP000241010"/>
    </source>
</evidence>
<dbReference type="InterPro" id="IPR007372">
    <property type="entry name" value="Lipid/polyisoprenoid-bd_YceI"/>
</dbReference>
<evidence type="ECO:0000256" key="1">
    <source>
        <dbReference type="ARBA" id="ARBA00001970"/>
    </source>
</evidence>
<gene>
    <name evidence="15" type="ORF">C5F48_09330</name>
</gene>